<dbReference type="InterPro" id="IPR018164">
    <property type="entry name" value="Ala-tRNA-synth_IIc_N"/>
</dbReference>
<keyword evidence="14" id="KW-0030">Aminoacyl-tRNA synthetase</keyword>
<gene>
    <name evidence="18" type="ORF">C4541_07525</name>
</gene>
<keyword evidence="16" id="KW-0175">Coiled coil</keyword>
<keyword evidence="7 18" id="KW-0436">Ligase</keyword>
<keyword evidence="10" id="KW-0862">Zinc</keyword>
<evidence type="ECO:0000313" key="19">
    <source>
        <dbReference type="Proteomes" id="UP000266426"/>
    </source>
</evidence>
<dbReference type="PANTHER" id="PTHR11777:SF9">
    <property type="entry name" value="ALANINE--TRNA LIGASE, CYTOPLASMIC"/>
    <property type="match status" value="1"/>
</dbReference>
<dbReference type="InterPro" id="IPR045864">
    <property type="entry name" value="aa-tRNA-synth_II/BPL/LPL"/>
</dbReference>
<dbReference type="FunFam" id="3.30.980.10:FF:000004">
    <property type="entry name" value="Alanine--tRNA ligase, cytoplasmic"/>
    <property type="match status" value="1"/>
</dbReference>
<keyword evidence="9" id="KW-0547">Nucleotide-binding</keyword>
<organism evidence="18 19">
    <name type="scientific">Candidatus Auribacter fodinae</name>
    <dbReference type="NCBI Taxonomy" id="2093366"/>
    <lineage>
        <taxon>Bacteria</taxon>
        <taxon>Pseudomonadati</taxon>
        <taxon>Candidatus Auribacterota</taxon>
        <taxon>Candidatus Auribacteria</taxon>
        <taxon>Candidatus Auribacterales</taxon>
        <taxon>Candidatus Auribacteraceae</taxon>
        <taxon>Candidatus Auribacter</taxon>
    </lineage>
</organism>
<dbReference type="Gene3D" id="3.10.310.40">
    <property type="match status" value="1"/>
</dbReference>
<dbReference type="Gene3D" id="2.40.30.130">
    <property type="match status" value="1"/>
</dbReference>
<dbReference type="CDD" id="cd00673">
    <property type="entry name" value="AlaRS_core"/>
    <property type="match status" value="1"/>
</dbReference>
<evidence type="ECO:0000256" key="3">
    <source>
        <dbReference type="ARBA" id="ARBA00008226"/>
    </source>
</evidence>
<keyword evidence="6" id="KW-0820">tRNA-binding</keyword>
<dbReference type="SUPFAM" id="SSF55681">
    <property type="entry name" value="Class II aaRS and biotin synthetases"/>
    <property type="match status" value="1"/>
</dbReference>
<evidence type="ECO:0000256" key="9">
    <source>
        <dbReference type="ARBA" id="ARBA00022741"/>
    </source>
</evidence>
<dbReference type="Gene3D" id="3.30.930.10">
    <property type="entry name" value="Bira Bifunctional Protein, Domain 2"/>
    <property type="match status" value="1"/>
</dbReference>
<dbReference type="InterPro" id="IPR002318">
    <property type="entry name" value="Ala-tRNA-lgiase_IIc"/>
</dbReference>
<evidence type="ECO:0000256" key="4">
    <source>
        <dbReference type="ARBA" id="ARBA00013168"/>
    </source>
</evidence>
<dbReference type="SUPFAM" id="SSF101353">
    <property type="entry name" value="Putative anticodon-binding domain of alanyl-tRNA synthetase (AlaRS)"/>
    <property type="match status" value="1"/>
</dbReference>
<sequence>MQSNLVRQTFIDYFKKNGHTHVPSSPVIPIADPTLLFINAGMNQFKDIFLGNETRPYNRACSSQKCIRAGGKHNDLDNVGYTARHHTFFEMLGNFSFGDYFKEEAILFCWELMTKVFELPSNKLWATIYRDDDEAGKLWKKISGLPESRIIRLGEKDNFWSMGDTGPCGPCSEVLIDQGEHMKCGPTCGIGSCDCDRYLELWNLVFMQFNRSEDGSQTSLPRPSIDTGMGLERITAILEGVQSNYDTDLLHTLIEKVGQISGRKYSKNIEGSPFRVIADHIRCLTFALSDGAYPSNEGRGYVLRKILRRAFRFGLKLDLDKPFLYTLVPTVCEIMGNAYPEIIQKQDYVQGIIKNEETRFQDTLSEGMKRIEETVVAIKKSGSNVISGDQAFRLYDTYGLPLDIIEDVATDERFTIDMPQFHSLMQKQREQARSAQKDTALGQNIDLYEVIRKHIGKDVVFTGYETETAQTKIAAIVKDGVMADTASEGQAVDIVLLETPFYAESGGQVSDIGTIHSESVSIDVCDTVTPLTGLIIHKCTIRSGKVKQGDTVTAEIDHERRSDIRRHHSATHLLHHSLRAVLGDHVKQSGSLVTPERLRFDFTHFKGITTEEADRITLMINNLIRSNLIQHTDIMNIDQARKAGAMALFSEKYADTVRVVSFGNVSKELCGGTHVKATGEIGFFTIVNEGSVATGIRRLEAVCSHAADNYFIEREHIIKELSSILRSAPADFSEKITKLLDEKKTLEKRIQELETQLSKANVDDMLKDIQLINNVPALIKNCGDTNAKALRAIGDELKSKIASGIIALASQNNNALVFLVMITKDLVQKG</sequence>
<evidence type="ECO:0000256" key="10">
    <source>
        <dbReference type="ARBA" id="ARBA00022833"/>
    </source>
</evidence>
<dbReference type="EC" id="6.1.1.7" evidence="4 15"/>
<dbReference type="GO" id="GO:0006419">
    <property type="term" value="P:alanyl-tRNA aminoacylation"/>
    <property type="evidence" value="ECO:0007669"/>
    <property type="project" value="UniProtKB-UniRule"/>
</dbReference>
<evidence type="ECO:0000256" key="16">
    <source>
        <dbReference type="SAM" id="Coils"/>
    </source>
</evidence>
<dbReference type="NCBIfam" id="TIGR00344">
    <property type="entry name" value="alaS"/>
    <property type="match status" value="1"/>
</dbReference>
<evidence type="ECO:0000259" key="17">
    <source>
        <dbReference type="PROSITE" id="PS50860"/>
    </source>
</evidence>
<keyword evidence="13" id="KW-0648">Protein biosynthesis</keyword>
<dbReference type="PROSITE" id="PS50860">
    <property type="entry name" value="AA_TRNA_LIGASE_II_ALA"/>
    <property type="match status" value="1"/>
</dbReference>
<dbReference type="Gene3D" id="3.30.980.10">
    <property type="entry name" value="Threonyl-trna Synthetase, Chain A, domain 2"/>
    <property type="match status" value="1"/>
</dbReference>
<evidence type="ECO:0000256" key="15">
    <source>
        <dbReference type="NCBIfam" id="TIGR00344"/>
    </source>
</evidence>
<dbReference type="HAMAP" id="MF_00036_B">
    <property type="entry name" value="Ala_tRNA_synth_B"/>
    <property type="match status" value="1"/>
</dbReference>
<protein>
    <recommendedName>
        <fullName evidence="5 15">Alanine--tRNA ligase</fullName>
        <ecNumber evidence="4 15">6.1.1.7</ecNumber>
    </recommendedName>
</protein>
<dbReference type="Gene3D" id="3.30.54.20">
    <property type="match status" value="1"/>
</dbReference>
<dbReference type="Proteomes" id="UP000266426">
    <property type="component" value="Unassembled WGS sequence"/>
</dbReference>
<dbReference type="GO" id="GO:0005524">
    <property type="term" value="F:ATP binding"/>
    <property type="evidence" value="ECO:0007669"/>
    <property type="project" value="UniProtKB-KW"/>
</dbReference>
<dbReference type="PRINTS" id="PR00980">
    <property type="entry name" value="TRNASYNTHALA"/>
</dbReference>
<evidence type="ECO:0000256" key="7">
    <source>
        <dbReference type="ARBA" id="ARBA00022598"/>
    </source>
</evidence>
<evidence type="ECO:0000313" key="18">
    <source>
        <dbReference type="EMBL" id="RJP58726.1"/>
    </source>
</evidence>
<dbReference type="InterPro" id="IPR018162">
    <property type="entry name" value="Ala-tRNA-ligase_IIc_anticod-bd"/>
</dbReference>
<dbReference type="FunFam" id="3.30.54.20:FF:000001">
    <property type="entry name" value="Alanine--tRNA ligase"/>
    <property type="match status" value="1"/>
</dbReference>
<dbReference type="FunFam" id="2.40.30.130:FF:000001">
    <property type="entry name" value="Alanine--tRNA ligase"/>
    <property type="match status" value="1"/>
</dbReference>
<dbReference type="SUPFAM" id="SSF55186">
    <property type="entry name" value="ThrRS/AlaRS common domain"/>
    <property type="match status" value="1"/>
</dbReference>
<evidence type="ECO:0000256" key="8">
    <source>
        <dbReference type="ARBA" id="ARBA00022723"/>
    </source>
</evidence>
<dbReference type="PANTHER" id="PTHR11777">
    <property type="entry name" value="ALANYL-TRNA SYNTHETASE"/>
    <property type="match status" value="1"/>
</dbReference>
<evidence type="ECO:0000256" key="6">
    <source>
        <dbReference type="ARBA" id="ARBA00022555"/>
    </source>
</evidence>
<evidence type="ECO:0000256" key="14">
    <source>
        <dbReference type="ARBA" id="ARBA00023146"/>
    </source>
</evidence>
<dbReference type="GO" id="GO:0000049">
    <property type="term" value="F:tRNA binding"/>
    <property type="evidence" value="ECO:0007669"/>
    <property type="project" value="UniProtKB-KW"/>
</dbReference>
<dbReference type="InterPro" id="IPR018163">
    <property type="entry name" value="Thr/Ala-tRNA-synth_IIc_edit"/>
</dbReference>
<dbReference type="Pfam" id="PF01411">
    <property type="entry name" value="tRNA-synt_2c"/>
    <property type="match status" value="1"/>
</dbReference>
<comment type="caution">
    <text evidence="18">The sequence shown here is derived from an EMBL/GenBank/DDBJ whole genome shotgun (WGS) entry which is preliminary data.</text>
</comment>
<keyword evidence="8" id="KW-0479">Metal-binding</keyword>
<dbReference type="EMBL" id="QZJZ01000062">
    <property type="protein sequence ID" value="RJP58726.1"/>
    <property type="molecule type" value="Genomic_DNA"/>
</dbReference>
<dbReference type="InterPro" id="IPR018165">
    <property type="entry name" value="Ala-tRNA-synth_IIc_core"/>
</dbReference>
<evidence type="ECO:0000256" key="5">
    <source>
        <dbReference type="ARBA" id="ARBA00017959"/>
    </source>
</evidence>
<proteinExistence type="inferred from homology"/>
<evidence type="ECO:0000256" key="13">
    <source>
        <dbReference type="ARBA" id="ARBA00022917"/>
    </source>
</evidence>
<dbReference type="InterPro" id="IPR009000">
    <property type="entry name" value="Transl_B-barrel_sf"/>
</dbReference>
<feature type="domain" description="Alanyl-transfer RNA synthetases family profile" evidence="17">
    <location>
        <begin position="1"/>
        <end position="713"/>
    </location>
</feature>
<comment type="subcellular location">
    <subcellularLocation>
        <location evidence="2">Cytoplasm</location>
    </subcellularLocation>
</comment>
<dbReference type="GO" id="GO:0046872">
    <property type="term" value="F:metal ion binding"/>
    <property type="evidence" value="ECO:0007669"/>
    <property type="project" value="UniProtKB-KW"/>
</dbReference>
<feature type="non-terminal residue" evidence="18">
    <location>
        <position position="830"/>
    </location>
</feature>
<name>A0A3A4R2R1_9BACT</name>
<reference evidence="18 19" key="1">
    <citation type="journal article" date="2017" name="ISME J.">
        <title>Energy and carbon metabolisms in a deep terrestrial subsurface fluid microbial community.</title>
        <authorList>
            <person name="Momper L."/>
            <person name="Jungbluth S.P."/>
            <person name="Lee M.D."/>
            <person name="Amend J.P."/>
        </authorList>
    </citation>
    <scope>NUCLEOTIDE SEQUENCE [LARGE SCALE GENOMIC DNA]</scope>
    <source>
        <strain evidence="18">SURF_26</strain>
    </source>
</reference>
<keyword evidence="12" id="KW-0694">RNA-binding</keyword>
<evidence type="ECO:0000256" key="2">
    <source>
        <dbReference type="ARBA" id="ARBA00004496"/>
    </source>
</evidence>
<dbReference type="GO" id="GO:0004813">
    <property type="term" value="F:alanine-tRNA ligase activity"/>
    <property type="evidence" value="ECO:0007669"/>
    <property type="project" value="UniProtKB-UniRule"/>
</dbReference>
<dbReference type="SMART" id="SM00863">
    <property type="entry name" value="tRNA_SAD"/>
    <property type="match status" value="1"/>
</dbReference>
<comment type="cofactor">
    <cofactor evidence="1">
        <name>Zn(2+)</name>
        <dbReference type="ChEBI" id="CHEBI:29105"/>
    </cofactor>
</comment>
<dbReference type="SUPFAM" id="SSF50447">
    <property type="entry name" value="Translation proteins"/>
    <property type="match status" value="1"/>
</dbReference>
<dbReference type="AlphaFoldDB" id="A0A3A4R2R1"/>
<dbReference type="InterPro" id="IPR050058">
    <property type="entry name" value="Ala-tRNA_ligase"/>
</dbReference>
<dbReference type="GO" id="GO:0005829">
    <property type="term" value="C:cytosol"/>
    <property type="evidence" value="ECO:0007669"/>
    <property type="project" value="TreeGrafter"/>
</dbReference>
<dbReference type="Pfam" id="PF07973">
    <property type="entry name" value="tRNA_SAD"/>
    <property type="match status" value="1"/>
</dbReference>
<dbReference type="GO" id="GO:0002161">
    <property type="term" value="F:aminoacyl-tRNA deacylase activity"/>
    <property type="evidence" value="ECO:0007669"/>
    <property type="project" value="TreeGrafter"/>
</dbReference>
<keyword evidence="11" id="KW-0067">ATP-binding</keyword>
<dbReference type="InterPro" id="IPR012947">
    <property type="entry name" value="tRNA_SAD"/>
</dbReference>
<evidence type="ECO:0000256" key="12">
    <source>
        <dbReference type="ARBA" id="ARBA00022884"/>
    </source>
</evidence>
<dbReference type="FunFam" id="3.30.930.10:FF:000004">
    <property type="entry name" value="Alanine--tRNA ligase"/>
    <property type="match status" value="1"/>
</dbReference>
<comment type="similarity">
    <text evidence="3">Belongs to the class-II aminoacyl-tRNA synthetase family.</text>
</comment>
<accession>A0A3A4R2R1</accession>
<evidence type="ECO:0000256" key="1">
    <source>
        <dbReference type="ARBA" id="ARBA00001947"/>
    </source>
</evidence>
<evidence type="ECO:0000256" key="11">
    <source>
        <dbReference type="ARBA" id="ARBA00022840"/>
    </source>
</evidence>
<dbReference type="Gene3D" id="6.10.250.550">
    <property type="match status" value="1"/>
</dbReference>
<feature type="coiled-coil region" evidence="16">
    <location>
        <begin position="736"/>
        <end position="763"/>
    </location>
</feature>
<dbReference type="InterPro" id="IPR023033">
    <property type="entry name" value="Ala_tRNA_ligase_euk/bac"/>
</dbReference>